<dbReference type="AlphaFoldDB" id="A0A6I6AR64"/>
<keyword evidence="5 6" id="KW-0694">RNA-binding</keyword>
<comment type="similarity">
    <text evidence="6">Belongs to the RnpA family.</text>
</comment>
<keyword evidence="4 6" id="KW-0378">Hydrolase</keyword>
<dbReference type="NCBIfam" id="TIGR00188">
    <property type="entry name" value="rnpA"/>
    <property type="match status" value="1"/>
</dbReference>
<dbReference type="Proteomes" id="UP000427281">
    <property type="component" value="Chromosome"/>
</dbReference>
<dbReference type="EMBL" id="CP043930">
    <property type="protein sequence ID" value="QGQ27110.1"/>
    <property type="molecule type" value="Genomic_DNA"/>
</dbReference>
<dbReference type="GO" id="GO:0030677">
    <property type="term" value="C:ribonuclease P complex"/>
    <property type="evidence" value="ECO:0007669"/>
    <property type="project" value="TreeGrafter"/>
</dbReference>
<sequence length="132" mass="15150">MSAACRQAEILLKQYGHPPTNRIRSQQDFAAIYEARQRAGDQNLLLFAIRNSLGHSRLGVSVSKKNGNAVLRARKKRLLREAFRLIRHRLPTNLDLIAIPRPDVDGDLKAYQQSFQRLTRKLDQRLPAVERP</sequence>
<keyword evidence="2 6" id="KW-0540">Nuclease</keyword>
<comment type="subunit">
    <text evidence="6">Consists of a catalytic RNA component (M1 or rnpB) and a protein subunit.</text>
</comment>
<proteinExistence type="inferred from homology"/>
<dbReference type="EC" id="3.1.26.5" evidence="6 7"/>
<evidence type="ECO:0000256" key="4">
    <source>
        <dbReference type="ARBA" id="ARBA00022801"/>
    </source>
</evidence>
<dbReference type="Gene3D" id="3.30.230.10">
    <property type="match status" value="1"/>
</dbReference>
<dbReference type="SUPFAM" id="SSF54211">
    <property type="entry name" value="Ribosomal protein S5 domain 2-like"/>
    <property type="match status" value="1"/>
</dbReference>
<dbReference type="PANTHER" id="PTHR33992">
    <property type="entry name" value="RIBONUCLEASE P PROTEIN COMPONENT"/>
    <property type="match status" value="1"/>
</dbReference>
<dbReference type="InterPro" id="IPR014721">
    <property type="entry name" value="Ribsml_uS5_D2-typ_fold_subgr"/>
</dbReference>
<dbReference type="GO" id="GO:0042781">
    <property type="term" value="F:3'-tRNA processing endoribonuclease activity"/>
    <property type="evidence" value="ECO:0007669"/>
    <property type="project" value="TreeGrafter"/>
</dbReference>
<organism evidence="8 9">
    <name type="scientific">Gimesia benthica</name>
    <dbReference type="NCBI Taxonomy" id="2608982"/>
    <lineage>
        <taxon>Bacteria</taxon>
        <taxon>Pseudomonadati</taxon>
        <taxon>Planctomycetota</taxon>
        <taxon>Planctomycetia</taxon>
        <taxon>Planctomycetales</taxon>
        <taxon>Planctomycetaceae</taxon>
        <taxon>Gimesia</taxon>
    </lineage>
</organism>
<dbReference type="PANTHER" id="PTHR33992:SF1">
    <property type="entry name" value="RIBONUCLEASE P PROTEIN COMPONENT"/>
    <property type="match status" value="1"/>
</dbReference>
<evidence type="ECO:0000256" key="2">
    <source>
        <dbReference type="ARBA" id="ARBA00022722"/>
    </source>
</evidence>
<dbReference type="GO" id="GO:0001682">
    <property type="term" value="P:tRNA 5'-leader removal"/>
    <property type="evidence" value="ECO:0007669"/>
    <property type="project" value="UniProtKB-UniRule"/>
</dbReference>
<accession>A0A6I6AR64</accession>
<keyword evidence="3 6" id="KW-0255">Endonuclease</keyword>
<keyword evidence="1 6" id="KW-0819">tRNA processing</keyword>
<dbReference type="InterPro" id="IPR020568">
    <property type="entry name" value="Ribosomal_Su5_D2-typ_SF"/>
</dbReference>
<evidence type="ECO:0000313" key="9">
    <source>
        <dbReference type="Proteomes" id="UP000427281"/>
    </source>
</evidence>
<name>A0A6I6AR64_9PLAN</name>
<dbReference type="InterPro" id="IPR000100">
    <property type="entry name" value="RNase_P"/>
</dbReference>
<comment type="catalytic activity">
    <reaction evidence="6">
        <text>Endonucleolytic cleavage of RNA, removing 5'-extranucleotides from tRNA precursor.</text>
        <dbReference type="EC" id="3.1.26.5"/>
    </reaction>
</comment>
<protein>
    <recommendedName>
        <fullName evidence="6 7">Ribonuclease P protein component</fullName>
        <shortName evidence="6">RNase P protein</shortName>
        <shortName evidence="6">RNaseP protein</shortName>
        <ecNumber evidence="6 7">3.1.26.5</ecNumber>
    </recommendedName>
    <alternativeName>
        <fullName evidence="6">Protein C5</fullName>
    </alternativeName>
</protein>
<evidence type="ECO:0000256" key="6">
    <source>
        <dbReference type="HAMAP-Rule" id="MF_00227"/>
    </source>
</evidence>
<evidence type="ECO:0000313" key="8">
    <source>
        <dbReference type="EMBL" id="QGQ27110.1"/>
    </source>
</evidence>
<dbReference type="GO" id="GO:0004526">
    <property type="term" value="F:ribonuclease P activity"/>
    <property type="evidence" value="ECO:0007669"/>
    <property type="project" value="UniProtKB-UniRule"/>
</dbReference>
<evidence type="ECO:0000256" key="3">
    <source>
        <dbReference type="ARBA" id="ARBA00022759"/>
    </source>
</evidence>
<gene>
    <name evidence="6 8" type="primary">rnpA</name>
    <name evidence="8" type="ORF">F1728_26760</name>
</gene>
<dbReference type="Pfam" id="PF00825">
    <property type="entry name" value="Ribonuclease_P"/>
    <property type="match status" value="1"/>
</dbReference>
<dbReference type="KEGG" id="gim:F1728_26760"/>
<evidence type="ECO:0000256" key="5">
    <source>
        <dbReference type="ARBA" id="ARBA00022884"/>
    </source>
</evidence>
<comment type="function">
    <text evidence="6">RNaseP catalyzes the removal of the 5'-leader sequence from pre-tRNA to produce the mature 5'-terminus. It can also cleave other RNA substrates such as 4.5S RNA. The protein component plays an auxiliary but essential role in vivo by binding to the 5'-leader sequence and broadening the substrate specificity of the ribozyme.</text>
</comment>
<evidence type="ECO:0000256" key="7">
    <source>
        <dbReference type="NCBIfam" id="TIGR00188"/>
    </source>
</evidence>
<dbReference type="HAMAP" id="MF_00227">
    <property type="entry name" value="RNase_P"/>
    <property type="match status" value="1"/>
</dbReference>
<evidence type="ECO:0000256" key="1">
    <source>
        <dbReference type="ARBA" id="ARBA00022694"/>
    </source>
</evidence>
<dbReference type="GO" id="GO:0000049">
    <property type="term" value="F:tRNA binding"/>
    <property type="evidence" value="ECO:0007669"/>
    <property type="project" value="UniProtKB-UniRule"/>
</dbReference>
<reference evidence="8 9" key="1">
    <citation type="submission" date="2019-09" db="EMBL/GenBank/DDBJ databases">
        <title>Gimesia benthica sp. nov., a novel bacterium isolated from deep-sea water of the Northwest Indian Ocean.</title>
        <authorList>
            <person name="Dai X."/>
        </authorList>
    </citation>
    <scope>NUCLEOTIDE SEQUENCE [LARGE SCALE GENOMIC DNA]</scope>
    <source>
        <strain evidence="8 9">E7</strain>
    </source>
</reference>
<keyword evidence="9" id="KW-1185">Reference proteome</keyword>